<protein>
    <recommendedName>
        <fullName evidence="4">TLC domain-containing protein</fullName>
    </recommendedName>
</protein>
<evidence type="ECO:0008006" key="4">
    <source>
        <dbReference type="Google" id="ProtNLM"/>
    </source>
</evidence>
<keyword evidence="1" id="KW-0472">Membrane</keyword>
<evidence type="ECO:0000256" key="1">
    <source>
        <dbReference type="SAM" id="Phobius"/>
    </source>
</evidence>
<comment type="caution">
    <text evidence="2">The sequence shown here is derived from an EMBL/GenBank/DDBJ whole genome shotgun (WGS) entry which is preliminary data.</text>
</comment>
<dbReference type="Proteomes" id="UP000054988">
    <property type="component" value="Unassembled WGS sequence"/>
</dbReference>
<name>A0A0W0FW40_MONRR</name>
<gene>
    <name evidence="2" type="ORF">WG66_6837</name>
</gene>
<proteinExistence type="predicted"/>
<accession>A0A0W0FW40</accession>
<feature type="transmembrane region" description="Helical" evidence="1">
    <location>
        <begin position="20"/>
        <end position="39"/>
    </location>
</feature>
<keyword evidence="1" id="KW-1133">Transmembrane helix</keyword>
<keyword evidence="1" id="KW-0812">Transmembrane</keyword>
<dbReference type="AlphaFoldDB" id="A0A0W0FW40"/>
<evidence type="ECO:0000313" key="2">
    <source>
        <dbReference type="EMBL" id="KTB40589.1"/>
    </source>
</evidence>
<organism evidence="2 3">
    <name type="scientific">Moniliophthora roreri</name>
    <name type="common">Frosty pod rot fungus</name>
    <name type="synonym">Monilia roreri</name>
    <dbReference type="NCBI Taxonomy" id="221103"/>
    <lineage>
        <taxon>Eukaryota</taxon>
        <taxon>Fungi</taxon>
        <taxon>Dikarya</taxon>
        <taxon>Basidiomycota</taxon>
        <taxon>Agaricomycotina</taxon>
        <taxon>Agaricomycetes</taxon>
        <taxon>Agaricomycetidae</taxon>
        <taxon>Agaricales</taxon>
        <taxon>Marasmiineae</taxon>
        <taxon>Marasmiaceae</taxon>
        <taxon>Moniliophthora</taxon>
    </lineage>
</organism>
<reference evidence="2 3" key="1">
    <citation type="submission" date="2015-12" db="EMBL/GenBank/DDBJ databases">
        <title>Draft genome sequence of Moniliophthora roreri, the causal agent of frosty pod rot of cacao.</title>
        <authorList>
            <person name="Aime M.C."/>
            <person name="Diaz-Valderrama J.R."/>
            <person name="Kijpornyongpan T."/>
            <person name="Phillips-Mora W."/>
        </authorList>
    </citation>
    <scope>NUCLEOTIDE SEQUENCE [LARGE SCALE GENOMIC DNA]</scope>
    <source>
        <strain evidence="2 3">MCA 2952</strain>
    </source>
</reference>
<evidence type="ECO:0000313" key="3">
    <source>
        <dbReference type="Proteomes" id="UP000054988"/>
    </source>
</evidence>
<sequence>MATTLVPELQDGLPWSYIHSPLLIVSVTLFSQIITARVADMILNGCLPKEHHYHTFPEKKKRSITTQIAMLPPRISLYLGFAPLVGLGVKDYTNRHSILLDDIRTLYITTYFFDASHRDIDLELFLHHIVTAIIVL</sequence>
<dbReference type="EMBL" id="LATX01001568">
    <property type="protein sequence ID" value="KTB40589.1"/>
    <property type="molecule type" value="Genomic_DNA"/>
</dbReference>